<evidence type="ECO:0000313" key="1">
    <source>
        <dbReference type="EMBL" id="MDT0419446.1"/>
    </source>
</evidence>
<accession>A0ABD5EDC1</accession>
<proteinExistence type="predicted"/>
<organism evidence="1 2">
    <name type="scientific">Streptomyces evansiae</name>
    <dbReference type="NCBI Taxonomy" id="3075535"/>
    <lineage>
        <taxon>Bacteria</taxon>
        <taxon>Bacillati</taxon>
        <taxon>Actinomycetota</taxon>
        <taxon>Actinomycetes</taxon>
        <taxon>Kitasatosporales</taxon>
        <taxon>Streptomycetaceae</taxon>
        <taxon>Streptomyces</taxon>
    </lineage>
</organism>
<gene>
    <name evidence="1" type="ORF">RM574_28610</name>
</gene>
<evidence type="ECO:0000313" key="2">
    <source>
        <dbReference type="Proteomes" id="UP001183607"/>
    </source>
</evidence>
<sequence>MMPQPYPVTPICGACDGFAVAHITTGRTTPTGQRHTLPAVCPACHGTGITTRTAPAPVTAGR</sequence>
<name>A0ABD5EDC1_9ACTN</name>
<dbReference type="AlphaFoldDB" id="A0ABD5EDC1"/>
<reference evidence="2" key="1">
    <citation type="submission" date="2023-07" db="EMBL/GenBank/DDBJ databases">
        <title>30 novel species of actinomycetes from the DSMZ collection.</title>
        <authorList>
            <person name="Nouioui I."/>
        </authorList>
    </citation>
    <scope>NUCLEOTIDE SEQUENCE [LARGE SCALE GENOMIC DNA]</scope>
    <source>
        <strain evidence="2">DSM 41982</strain>
    </source>
</reference>
<dbReference type="Proteomes" id="UP001183607">
    <property type="component" value="Unassembled WGS sequence"/>
</dbReference>
<protein>
    <recommendedName>
        <fullName evidence="3">Molecular chaperone DnaJ</fullName>
    </recommendedName>
</protein>
<comment type="caution">
    <text evidence="1">The sequence shown here is derived from an EMBL/GenBank/DDBJ whole genome shotgun (WGS) entry which is preliminary data.</text>
</comment>
<dbReference type="EMBL" id="JAVRER010000077">
    <property type="protein sequence ID" value="MDT0419446.1"/>
    <property type="molecule type" value="Genomic_DNA"/>
</dbReference>
<dbReference type="RefSeq" id="WP_007824762.1">
    <property type="nucleotide sequence ID" value="NZ_JAVRER010000077.1"/>
</dbReference>
<evidence type="ECO:0008006" key="3">
    <source>
        <dbReference type="Google" id="ProtNLM"/>
    </source>
</evidence>